<dbReference type="PRINTS" id="PR00866">
    <property type="entry name" value="RNADNAPOLMS"/>
</dbReference>
<evidence type="ECO:0000256" key="5">
    <source>
        <dbReference type="ARBA" id="ARBA00022842"/>
    </source>
</evidence>
<feature type="domain" description="Reverse transcriptase" evidence="10">
    <location>
        <begin position="86"/>
        <end position="311"/>
    </location>
</feature>
<dbReference type="GO" id="GO:0046872">
    <property type="term" value="F:metal ion binding"/>
    <property type="evidence" value="ECO:0007669"/>
    <property type="project" value="UniProtKB-KW"/>
</dbReference>
<feature type="non-terminal residue" evidence="11">
    <location>
        <position position="342"/>
    </location>
</feature>
<dbReference type="PROSITE" id="PS50878">
    <property type="entry name" value="RT_POL"/>
    <property type="match status" value="1"/>
</dbReference>
<proteinExistence type="inferred from homology"/>
<dbReference type="GO" id="GO:0003723">
    <property type="term" value="F:RNA binding"/>
    <property type="evidence" value="ECO:0007669"/>
    <property type="project" value="InterPro"/>
</dbReference>
<dbReference type="GO" id="GO:0051607">
    <property type="term" value="P:defense response to virus"/>
    <property type="evidence" value="ECO:0007669"/>
    <property type="project" value="UniProtKB-KW"/>
</dbReference>
<dbReference type="InterPro" id="IPR051083">
    <property type="entry name" value="GrpII_Intron_Splice-Mob/Def"/>
</dbReference>
<gene>
    <name evidence="11" type="ORF">OMM_13947</name>
</gene>
<dbReference type="PANTHER" id="PTHR34047">
    <property type="entry name" value="NUCLEAR INTRON MATURASE 1, MITOCHONDRIAL-RELATED"/>
    <property type="match status" value="1"/>
</dbReference>
<keyword evidence="5" id="KW-0460">Magnesium</keyword>
<dbReference type="GO" id="GO:0003964">
    <property type="term" value="F:RNA-directed DNA polymerase activity"/>
    <property type="evidence" value="ECO:0007669"/>
    <property type="project" value="UniProtKB-KW"/>
</dbReference>
<dbReference type="Pfam" id="PF00078">
    <property type="entry name" value="RVT_1"/>
    <property type="match status" value="1"/>
</dbReference>
<dbReference type="SUPFAM" id="SSF56672">
    <property type="entry name" value="DNA/RNA polymerases"/>
    <property type="match status" value="1"/>
</dbReference>
<keyword evidence="4" id="KW-0479">Metal-binding</keyword>
<dbReference type="EMBL" id="ATBP01002634">
    <property type="protein sequence ID" value="ETR65633.1"/>
    <property type="molecule type" value="Genomic_DNA"/>
</dbReference>
<evidence type="ECO:0000256" key="2">
    <source>
        <dbReference type="ARBA" id="ARBA00022679"/>
    </source>
</evidence>
<dbReference type="PANTHER" id="PTHR34047:SF8">
    <property type="entry name" value="PROTEIN YKFC"/>
    <property type="match status" value="1"/>
</dbReference>
<evidence type="ECO:0000256" key="6">
    <source>
        <dbReference type="ARBA" id="ARBA00022918"/>
    </source>
</evidence>
<keyword evidence="6 11" id="KW-0695">RNA-directed DNA polymerase</keyword>
<evidence type="ECO:0000256" key="8">
    <source>
        <dbReference type="ARBA" id="ARBA00034120"/>
    </source>
</evidence>
<evidence type="ECO:0000313" key="11">
    <source>
        <dbReference type="EMBL" id="ETR65633.1"/>
    </source>
</evidence>
<reference evidence="12" key="1">
    <citation type="submission" date="2012-11" db="EMBL/GenBank/DDBJ databases">
        <authorList>
            <person name="Lucero-Rivera Y.E."/>
            <person name="Tovar-Ramirez D."/>
        </authorList>
    </citation>
    <scope>NUCLEOTIDE SEQUENCE [LARGE SCALE GENOMIC DNA]</scope>
    <source>
        <strain evidence="12">Araruama</strain>
    </source>
</reference>
<name>A0A1V1NSU3_9BACT</name>
<evidence type="ECO:0000256" key="1">
    <source>
        <dbReference type="ARBA" id="ARBA00012493"/>
    </source>
</evidence>
<evidence type="ECO:0000259" key="10">
    <source>
        <dbReference type="PROSITE" id="PS50878"/>
    </source>
</evidence>
<organism evidence="11 12">
    <name type="scientific">Candidatus Magnetoglobus multicellularis str. Araruama</name>
    <dbReference type="NCBI Taxonomy" id="890399"/>
    <lineage>
        <taxon>Bacteria</taxon>
        <taxon>Pseudomonadati</taxon>
        <taxon>Thermodesulfobacteriota</taxon>
        <taxon>Desulfobacteria</taxon>
        <taxon>Desulfobacterales</taxon>
        <taxon>Desulfobacteraceae</taxon>
        <taxon>Candidatus Magnetoglobus</taxon>
    </lineage>
</organism>
<sequence>MQNKDLSFNPKENTGEALNALMIEHVVNYPNTTVNPSTLNLLEKIANSSNLKRAFKQVKRKKGSPGIDKMSVDFVNNNLTSILSDISAKLLDGSFKPTPVKRVAIPKQNGKTRNLGIPIVIDRIVQQAICQIIEPFFDQNFSEYSFGFRKHKSAKDAVKQAQAFITKGYNVFISIDLKQCFDMINHDLLFNQLRNVISDKRILKFIGRFLRAGISEKGYYSPSSKGAPQGGNLSPLLTNIFLDQIDKHLDARGLNYVRYADDITIFVKSPRAAQRVFDKTVLFIEKKLKLPVNQNKSKISSNYADILGFLIRCDNSVFIPSSKINNFKSKIRNITRRSNGRS</sequence>
<evidence type="ECO:0000256" key="4">
    <source>
        <dbReference type="ARBA" id="ARBA00022723"/>
    </source>
</evidence>
<evidence type="ECO:0000313" key="12">
    <source>
        <dbReference type="Proteomes" id="UP000189670"/>
    </source>
</evidence>
<keyword evidence="3" id="KW-0548">Nucleotidyltransferase</keyword>
<dbReference type="InterPro" id="IPR000123">
    <property type="entry name" value="Reverse_transcriptase_msDNA"/>
</dbReference>
<dbReference type="InterPro" id="IPR043128">
    <property type="entry name" value="Rev_trsase/Diguanyl_cyclase"/>
</dbReference>
<dbReference type="InterPro" id="IPR000477">
    <property type="entry name" value="RT_dom"/>
</dbReference>
<evidence type="ECO:0000256" key="9">
    <source>
        <dbReference type="ARBA" id="ARBA00048173"/>
    </source>
</evidence>
<evidence type="ECO:0000256" key="3">
    <source>
        <dbReference type="ARBA" id="ARBA00022695"/>
    </source>
</evidence>
<dbReference type="AlphaFoldDB" id="A0A1V1NSU3"/>
<evidence type="ECO:0000256" key="7">
    <source>
        <dbReference type="ARBA" id="ARBA00023118"/>
    </source>
</evidence>
<keyword evidence="7" id="KW-0051">Antiviral defense</keyword>
<dbReference type="Proteomes" id="UP000189670">
    <property type="component" value="Unassembled WGS sequence"/>
</dbReference>
<accession>A0A1V1NSU3</accession>
<dbReference type="NCBIfam" id="TIGR04416">
    <property type="entry name" value="group_II_RT_mat"/>
    <property type="match status" value="1"/>
</dbReference>
<dbReference type="EC" id="2.7.7.49" evidence="1"/>
<comment type="catalytic activity">
    <reaction evidence="9">
        <text>DNA(n) + a 2'-deoxyribonucleoside 5'-triphosphate = DNA(n+1) + diphosphate</text>
        <dbReference type="Rhea" id="RHEA:22508"/>
        <dbReference type="Rhea" id="RHEA-COMP:17339"/>
        <dbReference type="Rhea" id="RHEA-COMP:17340"/>
        <dbReference type="ChEBI" id="CHEBI:33019"/>
        <dbReference type="ChEBI" id="CHEBI:61560"/>
        <dbReference type="ChEBI" id="CHEBI:173112"/>
        <dbReference type="EC" id="2.7.7.49"/>
    </reaction>
</comment>
<keyword evidence="2" id="KW-0808">Transferase</keyword>
<dbReference type="Gene3D" id="3.30.70.270">
    <property type="match status" value="1"/>
</dbReference>
<protein>
    <recommendedName>
        <fullName evidence="1">RNA-directed DNA polymerase</fullName>
        <ecNumber evidence="1">2.7.7.49</ecNumber>
    </recommendedName>
</protein>
<dbReference type="InterPro" id="IPR030931">
    <property type="entry name" value="Group_II_RT_mat"/>
</dbReference>
<dbReference type="CDD" id="cd01651">
    <property type="entry name" value="RT_G2_intron"/>
    <property type="match status" value="1"/>
</dbReference>
<dbReference type="InterPro" id="IPR043502">
    <property type="entry name" value="DNA/RNA_pol_sf"/>
</dbReference>
<comment type="caution">
    <text evidence="11">The sequence shown here is derived from an EMBL/GenBank/DDBJ whole genome shotgun (WGS) entry which is preliminary data.</text>
</comment>
<comment type="similarity">
    <text evidence="8">Belongs to the bacterial reverse transcriptase family.</text>
</comment>